<keyword evidence="3" id="KW-1185">Reference proteome</keyword>
<accession>A0A4Q2DCW8</accession>
<dbReference type="Proteomes" id="UP000290288">
    <property type="component" value="Unassembled WGS sequence"/>
</dbReference>
<feature type="region of interest" description="Disordered" evidence="1">
    <location>
        <begin position="298"/>
        <end position="319"/>
    </location>
</feature>
<evidence type="ECO:0000313" key="3">
    <source>
        <dbReference type="Proteomes" id="UP000290288"/>
    </source>
</evidence>
<gene>
    <name evidence="2" type="ORF">EST38_g9423</name>
</gene>
<feature type="compositionally biased region" description="Acidic residues" evidence="1">
    <location>
        <begin position="298"/>
        <end position="311"/>
    </location>
</feature>
<proteinExistence type="predicted"/>
<sequence length="319" mass="35885">MMLKACLPSSDDPSHPGSLPIALSSLRTLELQDFTAELRQFFTATRIPNKARVDIELSDGNPESECVGSLLSALRTSWILPKDMGLDAGGNFIQTDILDLRIVDTRMRNVPQIMCWLSSHDLPPNFDVENPPANLVISLASGSAMGINLLLPVIAAHLDISSLRSLKIASKYIDLTTELFALFKDLTKLDKIAIWKSYDRLSEFLETLRMKEEHAPSFPALRSINMHGIDFDEDRTGDSITAVLPLYFALKSHEESHPTIKQFKMTQCTNFLEDHWEALCEALSEEVEKYWDEVEDIVEPSDEDEEDDDGSELGHWGVY</sequence>
<dbReference type="OrthoDB" id="3172239at2759"/>
<dbReference type="AlphaFoldDB" id="A0A4Q2DCW8"/>
<dbReference type="EMBL" id="SDEE01000438">
    <property type="protein sequence ID" value="RXW16434.1"/>
    <property type="molecule type" value="Genomic_DNA"/>
</dbReference>
<evidence type="ECO:0000256" key="1">
    <source>
        <dbReference type="SAM" id="MobiDB-lite"/>
    </source>
</evidence>
<organism evidence="2 3">
    <name type="scientific">Candolleomyces aberdarensis</name>
    <dbReference type="NCBI Taxonomy" id="2316362"/>
    <lineage>
        <taxon>Eukaryota</taxon>
        <taxon>Fungi</taxon>
        <taxon>Dikarya</taxon>
        <taxon>Basidiomycota</taxon>
        <taxon>Agaricomycotina</taxon>
        <taxon>Agaricomycetes</taxon>
        <taxon>Agaricomycetidae</taxon>
        <taxon>Agaricales</taxon>
        <taxon>Agaricineae</taxon>
        <taxon>Psathyrellaceae</taxon>
        <taxon>Candolleomyces</taxon>
    </lineage>
</organism>
<evidence type="ECO:0000313" key="2">
    <source>
        <dbReference type="EMBL" id="RXW16434.1"/>
    </source>
</evidence>
<name>A0A4Q2DCW8_9AGAR</name>
<reference evidence="2 3" key="1">
    <citation type="submission" date="2019-01" db="EMBL/GenBank/DDBJ databases">
        <title>Draft genome sequence of Psathyrella aberdarensis IHI B618.</title>
        <authorList>
            <person name="Buettner E."/>
            <person name="Kellner H."/>
        </authorList>
    </citation>
    <scope>NUCLEOTIDE SEQUENCE [LARGE SCALE GENOMIC DNA]</scope>
    <source>
        <strain evidence="2 3">IHI B618</strain>
    </source>
</reference>
<comment type="caution">
    <text evidence="2">The sequence shown here is derived from an EMBL/GenBank/DDBJ whole genome shotgun (WGS) entry which is preliminary data.</text>
</comment>
<protein>
    <submittedName>
        <fullName evidence="2">Uncharacterized protein</fullName>
    </submittedName>
</protein>